<reference evidence="1" key="1">
    <citation type="submission" date="2019-03" db="EMBL/GenBank/DDBJ databases">
        <title>Single cell metagenomics reveals metabolic interactions within the superorganism composed of flagellate Streblomastix strix and complex community of Bacteroidetes bacteria on its surface.</title>
        <authorList>
            <person name="Treitli S.C."/>
            <person name="Kolisko M."/>
            <person name="Husnik F."/>
            <person name="Keeling P."/>
            <person name="Hampl V."/>
        </authorList>
    </citation>
    <scope>NUCLEOTIDE SEQUENCE</scope>
    <source>
        <strain evidence="1">STM</strain>
    </source>
</reference>
<proteinExistence type="predicted"/>
<dbReference type="AlphaFoldDB" id="A0A5J4PRD6"/>
<gene>
    <name evidence="1" type="ORF">EZS27_037652</name>
</gene>
<protein>
    <submittedName>
        <fullName evidence="1">Uncharacterized protein</fullName>
    </submittedName>
</protein>
<sequence length="94" mass="10678">MKKYFFLFFLTTTIAHTQNINYSPAYFGPNANPVPPFTDATIPVKTTFQLSANYFFGYGDQTGNANLTTEIPFITGRVSFKACWPIIERHQVTE</sequence>
<accession>A0A5J4PRD6</accession>
<evidence type="ECO:0000313" key="1">
    <source>
        <dbReference type="EMBL" id="KAA6311169.1"/>
    </source>
</evidence>
<comment type="caution">
    <text evidence="1">The sequence shown here is derived from an EMBL/GenBank/DDBJ whole genome shotgun (WGS) entry which is preliminary data.</text>
</comment>
<dbReference type="EMBL" id="SNRY01007069">
    <property type="protein sequence ID" value="KAA6311169.1"/>
    <property type="molecule type" value="Genomic_DNA"/>
</dbReference>
<name>A0A5J4PRD6_9ZZZZ</name>
<organism evidence="1">
    <name type="scientific">termite gut metagenome</name>
    <dbReference type="NCBI Taxonomy" id="433724"/>
    <lineage>
        <taxon>unclassified sequences</taxon>
        <taxon>metagenomes</taxon>
        <taxon>organismal metagenomes</taxon>
    </lineage>
</organism>
<feature type="non-terminal residue" evidence="1">
    <location>
        <position position="94"/>
    </location>
</feature>